<feature type="domain" description="GST N-terminal" evidence="2">
    <location>
        <begin position="1"/>
        <end position="80"/>
    </location>
</feature>
<dbReference type="InterPro" id="IPR036282">
    <property type="entry name" value="Glutathione-S-Trfase_C_sf"/>
</dbReference>
<dbReference type="CDD" id="cd03056">
    <property type="entry name" value="GST_N_4"/>
    <property type="match status" value="1"/>
</dbReference>
<dbReference type="Gene3D" id="1.20.1050.10">
    <property type="match status" value="1"/>
</dbReference>
<reference evidence="4 5" key="1">
    <citation type="submission" date="2021-03" db="EMBL/GenBank/DDBJ databases">
        <title>The complete genome sequence of Acetobacter suratthaniensis TBRC 1719.</title>
        <authorList>
            <person name="Charoenyingcharoen P."/>
            <person name="Yukphan P."/>
        </authorList>
    </citation>
    <scope>NUCLEOTIDE SEQUENCE [LARGE SCALE GENOMIC DNA]</scope>
    <source>
        <strain evidence="4 5">TBRC 1719</strain>
    </source>
</reference>
<evidence type="ECO:0000256" key="1">
    <source>
        <dbReference type="RuleBase" id="RU003494"/>
    </source>
</evidence>
<dbReference type="EMBL" id="JAFVMG010000015">
    <property type="protein sequence ID" value="MBO1329163.1"/>
    <property type="molecule type" value="Genomic_DNA"/>
</dbReference>
<dbReference type="SUPFAM" id="SSF47616">
    <property type="entry name" value="GST C-terminal domain-like"/>
    <property type="match status" value="1"/>
</dbReference>
<dbReference type="InterPro" id="IPR010987">
    <property type="entry name" value="Glutathione-S-Trfase_C-like"/>
</dbReference>
<dbReference type="InterPro" id="IPR040079">
    <property type="entry name" value="Glutathione_S-Trfase"/>
</dbReference>
<dbReference type="PROSITE" id="PS50404">
    <property type="entry name" value="GST_NTER"/>
    <property type="match status" value="1"/>
</dbReference>
<sequence>MILYNCPPSGNCYKVRLFAALNGLELSVRDVDLAAAEQHQPWFAALNPWQKVPVLQDGDTVVWDSQAILVYLAERHQLWEWWPSEPAARARVAAWLSISGNEIQHGPADARLVRVFDAPLDYPNAVANAARTLGTLDKWLSLHPWLEGSRPTLAECAAYPYIALAPEGGITLDAYPAVRRWVAAVEALPGYVSVDA</sequence>
<name>A0ABS3LP81_9PROT</name>
<evidence type="ECO:0000259" key="3">
    <source>
        <dbReference type="PROSITE" id="PS50405"/>
    </source>
</evidence>
<dbReference type="Pfam" id="PF02798">
    <property type="entry name" value="GST_N"/>
    <property type="match status" value="1"/>
</dbReference>
<dbReference type="RefSeq" id="WP_207855030.1">
    <property type="nucleotide sequence ID" value="NZ_JAFVMG010000015.1"/>
</dbReference>
<gene>
    <name evidence="4" type="ORF">J2D75_11840</name>
</gene>
<dbReference type="PANTHER" id="PTHR44051:SF2">
    <property type="entry name" value="HYPOTHETICAL GLUTATHIONE S-TRANSFERASE LIKE PROTEIN"/>
    <property type="match status" value="1"/>
</dbReference>
<comment type="similarity">
    <text evidence="1">Belongs to the GST superfamily.</text>
</comment>
<dbReference type="SFLD" id="SFLDS00019">
    <property type="entry name" value="Glutathione_Transferase_(cytos"/>
    <property type="match status" value="1"/>
</dbReference>
<dbReference type="InterPro" id="IPR004046">
    <property type="entry name" value="GST_C"/>
</dbReference>
<protein>
    <submittedName>
        <fullName evidence="4">Glutathione S-transferase</fullName>
    </submittedName>
</protein>
<dbReference type="InterPro" id="IPR036249">
    <property type="entry name" value="Thioredoxin-like_sf"/>
</dbReference>
<dbReference type="PROSITE" id="PS50405">
    <property type="entry name" value="GST_CTER"/>
    <property type="match status" value="1"/>
</dbReference>
<keyword evidence="5" id="KW-1185">Reference proteome</keyword>
<feature type="domain" description="GST C-terminal" evidence="3">
    <location>
        <begin position="85"/>
        <end position="196"/>
    </location>
</feature>
<evidence type="ECO:0000313" key="5">
    <source>
        <dbReference type="Proteomes" id="UP000664399"/>
    </source>
</evidence>
<evidence type="ECO:0000313" key="4">
    <source>
        <dbReference type="EMBL" id="MBO1329163.1"/>
    </source>
</evidence>
<organism evidence="4 5">
    <name type="scientific">Acetobacter suratthaniensis</name>
    <dbReference type="NCBI Taxonomy" id="1502841"/>
    <lineage>
        <taxon>Bacteria</taxon>
        <taxon>Pseudomonadati</taxon>
        <taxon>Pseudomonadota</taxon>
        <taxon>Alphaproteobacteria</taxon>
        <taxon>Acetobacterales</taxon>
        <taxon>Acetobacteraceae</taxon>
        <taxon>Acetobacter</taxon>
    </lineage>
</organism>
<dbReference type="SFLD" id="SFLDG00358">
    <property type="entry name" value="Main_(cytGST)"/>
    <property type="match status" value="1"/>
</dbReference>
<accession>A0ABS3LP81</accession>
<proteinExistence type="inferred from homology"/>
<dbReference type="SUPFAM" id="SSF52833">
    <property type="entry name" value="Thioredoxin-like"/>
    <property type="match status" value="1"/>
</dbReference>
<comment type="caution">
    <text evidence="4">The sequence shown here is derived from an EMBL/GenBank/DDBJ whole genome shotgun (WGS) entry which is preliminary data.</text>
</comment>
<dbReference type="InterPro" id="IPR004045">
    <property type="entry name" value="Glutathione_S-Trfase_N"/>
</dbReference>
<dbReference type="Gene3D" id="3.40.30.10">
    <property type="entry name" value="Glutaredoxin"/>
    <property type="match status" value="1"/>
</dbReference>
<dbReference type="Proteomes" id="UP000664399">
    <property type="component" value="Unassembled WGS sequence"/>
</dbReference>
<dbReference type="PANTHER" id="PTHR44051">
    <property type="entry name" value="GLUTATHIONE S-TRANSFERASE-RELATED"/>
    <property type="match status" value="1"/>
</dbReference>
<dbReference type="Pfam" id="PF00043">
    <property type="entry name" value="GST_C"/>
    <property type="match status" value="1"/>
</dbReference>
<evidence type="ECO:0000259" key="2">
    <source>
        <dbReference type="PROSITE" id="PS50404"/>
    </source>
</evidence>